<dbReference type="InterPro" id="IPR002227">
    <property type="entry name" value="Tyrosinase_Cu-bd"/>
</dbReference>
<dbReference type="GO" id="GO:0016491">
    <property type="term" value="F:oxidoreductase activity"/>
    <property type="evidence" value="ECO:0007669"/>
    <property type="project" value="InterPro"/>
</dbReference>
<organism evidence="6 7">
    <name type="scientific">Tothia fuscella</name>
    <dbReference type="NCBI Taxonomy" id="1048955"/>
    <lineage>
        <taxon>Eukaryota</taxon>
        <taxon>Fungi</taxon>
        <taxon>Dikarya</taxon>
        <taxon>Ascomycota</taxon>
        <taxon>Pezizomycotina</taxon>
        <taxon>Dothideomycetes</taxon>
        <taxon>Pleosporomycetidae</taxon>
        <taxon>Venturiales</taxon>
        <taxon>Cylindrosympodiaceae</taxon>
        <taxon>Tothia</taxon>
    </lineage>
</organism>
<dbReference type="Pfam" id="PF00264">
    <property type="entry name" value="Tyrosinase"/>
    <property type="match status" value="1"/>
</dbReference>
<name>A0A9P4U368_9PEZI</name>
<dbReference type="PROSITE" id="PS00498">
    <property type="entry name" value="TYROSINASE_2"/>
    <property type="match status" value="1"/>
</dbReference>
<keyword evidence="2" id="KW-0186">Copper</keyword>
<comment type="caution">
    <text evidence="6">The sequence shown here is derived from an EMBL/GenBank/DDBJ whole genome shotgun (WGS) entry which is preliminary data.</text>
</comment>
<evidence type="ECO:0000256" key="3">
    <source>
        <dbReference type="SAM" id="SignalP"/>
    </source>
</evidence>
<keyword evidence="7" id="KW-1185">Reference proteome</keyword>
<dbReference type="SUPFAM" id="SSF48056">
    <property type="entry name" value="Di-copper centre-containing domain"/>
    <property type="match status" value="1"/>
</dbReference>
<dbReference type="PANTHER" id="PTHR11474">
    <property type="entry name" value="TYROSINASE FAMILY MEMBER"/>
    <property type="match status" value="1"/>
</dbReference>
<feature type="signal peptide" evidence="3">
    <location>
        <begin position="1"/>
        <end position="20"/>
    </location>
</feature>
<evidence type="ECO:0000256" key="2">
    <source>
        <dbReference type="ARBA" id="ARBA00023008"/>
    </source>
</evidence>
<feature type="domain" description="Tyrosinase copper-binding" evidence="5">
    <location>
        <begin position="278"/>
        <end position="289"/>
    </location>
</feature>
<gene>
    <name evidence="6" type="ORF">EJ08DRAFT_692845</name>
</gene>
<sequence length="374" mass="41256">MLLFTYLVVILDSVLTVADGSTTCTNPRIRRSWNVLSKEEKLQYTAAVKCLFETRAQGTAYFPAAQTRFDDFASLHINQTSPRDAKNITGNGGFTGPGIHLNSVFLPWHRYFMWIYENTLRDECGYKAAHPYWDWSVDTSEYGSSLPKSQLFDSVYGFGGGGKAKAPRENLGSTPGHKVSVLNCVDDGPFAGLNITFGPGPNLDQPTPRCLNRGFNVSLFDASAQWQKNAVPLLQETDYFTFTHKMSYPLTGAPFGVHGAGHFGVGGEMINLWSSANDPMFFMHHAQVDHMWSMWQGMSEANAKAFNGPISPNGTGLSTLDSPLYMTPFLAPDLPVKAVMDTENKDGSGILCYKYEDNPAEKIPAYEGPENARI</sequence>
<dbReference type="InterPro" id="IPR008922">
    <property type="entry name" value="Di-copper_centre_dom_sf"/>
</dbReference>
<feature type="chain" id="PRO_5040157041" evidence="3">
    <location>
        <begin position="21"/>
        <end position="374"/>
    </location>
</feature>
<feature type="domain" description="Tyrosinase copper-binding" evidence="4">
    <location>
        <begin position="100"/>
        <end position="117"/>
    </location>
</feature>
<evidence type="ECO:0000259" key="5">
    <source>
        <dbReference type="PROSITE" id="PS00498"/>
    </source>
</evidence>
<dbReference type="Gene3D" id="1.10.1280.10">
    <property type="entry name" value="Di-copper center containing domain from catechol oxidase"/>
    <property type="match status" value="1"/>
</dbReference>
<dbReference type="PRINTS" id="PR00092">
    <property type="entry name" value="TYROSINASE"/>
</dbReference>
<keyword evidence="3" id="KW-0732">Signal</keyword>
<reference evidence="6" key="1">
    <citation type="journal article" date="2020" name="Stud. Mycol.">
        <title>101 Dothideomycetes genomes: a test case for predicting lifestyles and emergence of pathogens.</title>
        <authorList>
            <person name="Haridas S."/>
            <person name="Albert R."/>
            <person name="Binder M."/>
            <person name="Bloem J."/>
            <person name="Labutti K."/>
            <person name="Salamov A."/>
            <person name="Andreopoulos B."/>
            <person name="Baker S."/>
            <person name="Barry K."/>
            <person name="Bills G."/>
            <person name="Bluhm B."/>
            <person name="Cannon C."/>
            <person name="Castanera R."/>
            <person name="Culley D."/>
            <person name="Daum C."/>
            <person name="Ezra D."/>
            <person name="Gonzalez J."/>
            <person name="Henrissat B."/>
            <person name="Kuo A."/>
            <person name="Liang C."/>
            <person name="Lipzen A."/>
            <person name="Lutzoni F."/>
            <person name="Magnuson J."/>
            <person name="Mondo S."/>
            <person name="Nolan M."/>
            <person name="Ohm R."/>
            <person name="Pangilinan J."/>
            <person name="Park H.-J."/>
            <person name="Ramirez L."/>
            <person name="Alfaro M."/>
            <person name="Sun H."/>
            <person name="Tritt A."/>
            <person name="Yoshinaga Y."/>
            <person name="Zwiers L.-H."/>
            <person name="Turgeon B."/>
            <person name="Goodwin S."/>
            <person name="Spatafora J."/>
            <person name="Crous P."/>
            <person name="Grigoriev I."/>
        </authorList>
    </citation>
    <scope>NUCLEOTIDE SEQUENCE</scope>
    <source>
        <strain evidence="6">CBS 130266</strain>
    </source>
</reference>
<accession>A0A9P4U368</accession>
<dbReference type="OrthoDB" id="6132182at2759"/>
<evidence type="ECO:0000313" key="6">
    <source>
        <dbReference type="EMBL" id="KAF2435605.1"/>
    </source>
</evidence>
<dbReference type="PANTHER" id="PTHR11474:SF126">
    <property type="entry name" value="TYROSINASE-LIKE PROTEIN TYR-1-RELATED"/>
    <property type="match status" value="1"/>
</dbReference>
<proteinExistence type="predicted"/>
<keyword evidence="1" id="KW-0479">Metal-binding</keyword>
<dbReference type="AlphaFoldDB" id="A0A9P4U368"/>
<evidence type="ECO:0000259" key="4">
    <source>
        <dbReference type="PROSITE" id="PS00497"/>
    </source>
</evidence>
<dbReference type="EMBL" id="MU007013">
    <property type="protein sequence ID" value="KAF2435605.1"/>
    <property type="molecule type" value="Genomic_DNA"/>
</dbReference>
<dbReference type="GO" id="GO:0046872">
    <property type="term" value="F:metal ion binding"/>
    <property type="evidence" value="ECO:0007669"/>
    <property type="project" value="UniProtKB-KW"/>
</dbReference>
<protein>
    <submittedName>
        <fullName evidence="6">Di-copper centre-containing protein</fullName>
    </submittedName>
</protein>
<evidence type="ECO:0000256" key="1">
    <source>
        <dbReference type="ARBA" id="ARBA00022723"/>
    </source>
</evidence>
<dbReference type="PROSITE" id="PS00497">
    <property type="entry name" value="TYROSINASE_1"/>
    <property type="match status" value="1"/>
</dbReference>
<evidence type="ECO:0000313" key="7">
    <source>
        <dbReference type="Proteomes" id="UP000800235"/>
    </source>
</evidence>
<dbReference type="Proteomes" id="UP000800235">
    <property type="component" value="Unassembled WGS sequence"/>
</dbReference>
<dbReference type="InterPro" id="IPR050316">
    <property type="entry name" value="Tyrosinase/Hemocyanin"/>
</dbReference>